<dbReference type="InterPro" id="IPR010982">
    <property type="entry name" value="Lambda_DNA-bd_dom_sf"/>
</dbReference>
<evidence type="ECO:0000256" key="1">
    <source>
        <dbReference type="SAM" id="MobiDB-lite"/>
    </source>
</evidence>
<keyword evidence="4" id="KW-1185">Reference proteome</keyword>
<dbReference type="EMBL" id="PPXC01000012">
    <property type="protein sequence ID" value="POH72613.1"/>
    <property type="molecule type" value="Genomic_DNA"/>
</dbReference>
<gene>
    <name evidence="3" type="ORF">CVS27_14650</name>
</gene>
<dbReference type="PANTHER" id="PTHR35010:SF2">
    <property type="entry name" value="BLL4672 PROTEIN"/>
    <property type="match status" value="1"/>
</dbReference>
<dbReference type="GO" id="GO:0003677">
    <property type="term" value="F:DNA binding"/>
    <property type="evidence" value="ECO:0007669"/>
    <property type="project" value="InterPro"/>
</dbReference>
<dbReference type="Pfam" id="PF17765">
    <property type="entry name" value="MLTR_LBD"/>
    <property type="match status" value="1"/>
</dbReference>
<dbReference type="AlphaFoldDB" id="A0A2S3ZTV5"/>
<evidence type="ECO:0000313" key="4">
    <source>
        <dbReference type="Proteomes" id="UP000237061"/>
    </source>
</evidence>
<dbReference type="SUPFAM" id="SSF47413">
    <property type="entry name" value="lambda repressor-like DNA-binding domains"/>
    <property type="match status" value="1"/>
</dbReference>
<organism evidence="3 4">
    <name type="scientific">Arthrobacter glacialis</name>
    <dbReference type="NCBI Taxonomy" id="1664"/>
    <lineage>
        <taxon>Bacteria</taxon>
        <taxon>Bacillati</taxon>
        <taxon>Actinomycetota</taxon>
        <taxon>Actinomycetes</taxon>
        <taxon>Micrococcales</taxon>
        <taxon>Micrococcaceae</taxon>
        <taxon>Arthrobacter</taxon>
    </lineage>
</organism>
<dbReference type="PANTHER" id="PTHR35010">
    <property type="entry name" value="BLL4672 PROTEIN-RELATED"/>
    <property type="match status" value="1"/>
</dbReference>
<dbReference type="Pfam" id="PF13560">
    <property type="entry name" value="HTH_31"/>
    <property type="match status" value="1"/>
</dbReference>
<dbReference type="Gene3D" id="1.10.260.40">
    <property type="entry name" value="lambda repressor-like DNA-binding domains"/>
    <property type="match status" value="1"/>
</dbReference>
<dbReference type="InterPro" id="IPR001387">
    <property type="entry name" value="Cro/C1-type_HTH"/>
</dbReference>
<dbReference type="InterPro" id="IPR041413">
    <property type="entry name" value="MLTR_LBD"/>
</dbReference>
<dbReference type="PROSITE" id="PS50943">
    <property type="entry name" value="HTH_CROC1"/>
    <property type="match status" value="1"/>
</dbReference>
<dbReference type="CDD" id="cd00093">
    <property type="entry name" value="HTH_XRE"/>
    <property type="match status" value="1"/>
</dbReference>
<proteinExistence type="predicted"/>
<protein>
    <submittedName>
        <fullName evidence="3">Transcriptional regulator</fullName>
    </submittedName>
</protein>
<dbReference type="RefSeq" id="WP_103466568.1">
    <property type="nucleotide sequence ID" value="NZ_PPXB01000011.1"/>
</dbReference>
<dbReference type="Proteomes" id="UP000237061">
    <property type="component" value="Unassembled WGS sequence"/>
</dbReference>
<dbReference type="Gene3D" id="3.30.450.180">
    <property type="match status" value="1"/>
</dbReference>
<feature type="domain" description="HTH cro/C1-type" evidence="2">
    <location>
        <begin position="36"/>
        <end position="83"/>
    </location>
</feature>
<name>A0A2S3ZTV5_ARTGL</name>
<comment type="caution">
    <text evidence="3">The sequence shown here is derived from an EMBL/GenBank/DDBJ whole genome shotgun (WGS) entry which is preliminary data.</text>
</comment>
<dbReference type="SMART" id="SM00530">
    <property type="entry name" value="HTH_XRE"/>
    <property type="match status" value="1"/>
</dbReference>
<feature type="region of interest" description="Disordered" evidence="1">
    <location>
        <begin position="283"/>
        <end position="308"/>
    </location>
</feature>
<feature type="compositionally biased region" description="Low complexity" evidence="1">
    <location>
        <begin position="283"/>
        <end position="293"/>
    </location>
</feature>
<sequence>MNNRSEIREFLASRRAKLTPEQAGLPTFGGIRRVPGLRREEVSLLAGVSVEYYTRVERGGLAGVSDAVLESIARALQLNEAEHEHLFNLARAAGPATRPRRQAAKGIHPSVQRILDSMVGIPAFVQNGRLDIVAFNELGRALYSGAFEDPTRPVNFARFAFFNHKSQSLYPDWNLAADMAVAMLHTEAGRNPMDKCLIDLVGELSTRSDEFRKRWAQHNVRLHRTGAKTFHHPVVGELRVHFDALELPATPGLTMITYSAEPGSASEDGLRLLAMWAATNRQAENAAAAPAGPEKAHEQRVMPADLDQ</sequence>
<dbReference type="OrthoDB" id="3518652at2"/>
<evidence type="ECO:0000313" key="3">
    <source>
        <dbReference type="EMBL" id="POH72613.1"/>
    </source>
</evidence>
<evidence type="ECO:0000259" key="2">
    <source>
        <dbReference type="PROSITE" id="PS50943"/>
    </source>
</evidence>
<reference evidence="3 4" key="1">
    <citation type="submission" date="2018-01" db="EMBL/GenBank/DDBJ databases">
        <title>Arthrobacter sp. nov., from glaciers in China.</title>
        <authorList>
            <person name="Liu Q."/>
            <person name="Xin Y.-H."/>
        </authorList>
    </citation>
    <scope>NUCLEOTIDE SEQUENCE [LARGE SCALE GENOMIC DNA]</scope>
    <source>
        <strain evidence="3 4">HLT2-12-2</strain>
    </source>
</reference>
<accession>A0A2S3ZTV5</accession>